<gene>
    <name evidence="2" type="ORF">FNF28_07507</name>
</gene>
<dbReference type="AlphaFoldDB" id="A0A5A8C5X9"/>
<evidence type="ECO:0000313" key="2">
    <source>
        <dbReference type="EMBL" id="KAA0147969.1"/>
    </source>
</evidence>
<feature type="region of interest" description="Disordered" evidence="1">
    <location>
        <begin position="1"/>
        <end position="20"/>
    </location>
</feature>
<protein>
    <submittedName>
        <fullName evidence="2">Uncharacterized protein</fullName>
    </submittedName>
</protein>
<evidence type="ECO:0000256" key="1">
    <source>
        <dbReference type="SAM" id="MobiDB-lite"/>
    </source>
</evidence>
<proteinExistence type="predicted"/>
<name>A0A5A8C5X9_CAFRO</name>
<reference evidence="2 3" key="1">
    <citation type="submission" date="2019-07" db="EMBL/GenBank/DDBJ databases">
        <title>Genomes of Cafeteria roenbergensis.</title>
        <authorList>
            <person name="Fischer M.G."/>
            <person name="Hackl T."/>
            <person name="Roman M."/>
        </authorList>
    </citation>
    <scope>NUCLEOTIDE SEQUENCE [LARGE SCALE GENOMIC DNA]</scope>
    <source>
        <strain evidence="2 3">RCC970-E3</strain>
    </source>
</reference>
<dbReference type="Proteomes" id="UP000324907">
    <property type="component" value="Unassembled WGS sequence"/>
</dbReference>
<comment type="caution">
    <text evidence="2">The sequence shown here is derived from an EMBL/GenBank/DDBJ whole genome shotgun (WGS) entry which is preliminary data.</text>
</comment>
<evidence type="ECO:0000313" key="3">
    <source>
        <dbReference type="Proteomes" id="UP000324907"/>
    </source>
</evidence>
<accession>A0A5A8C5X9</accession>
<organism evidence="2 3">
    <name type="scientific">Cafeteria roenbergensis</name>
    <name type="common">Marine flagellate</name>
    <dbReference type="NCBI Taxonomy" id="33653"/>
    <lineage>
        <taxon>Eukaryota</taxon>
        <taxon>Sar</taxon>
        <taxon>Stramenopiles</taxon>
        <taxon>Bigyra</taxon>
        <taxon>Opalozoa</taxon>
        <taxon>Bicosoecida</taxon>
        <taxon>Cafeteriaceae</taxon>
        <taxon>Cafeteria</taxon>
    </lineage>
</organism>
<dbReference type="EMBL" id="VLTL01000273">
    <property type="protein sequence ID" value="KAA0147969.1"/>
    <property type="molecule type" value="Genomic_DNA"/>
</dbReference>
<sequence>MLQRMAHSSGGGSVGHPSWAPNHLVHTANAVALDHDPTLADPVADFEVFADVDRIMSVVGTALSNAIKVAPLGATAE</sequence>